<dbReference type="Proteomes" id="UP000319712">
    <property type="component" value="Unassembled WGS sequence"/>
</dbReference>
<proteinExistence type="predicted"/>
<protein>
    <submittedName>
        <fullName evidence="1">Uncharacterized protein</fullName>
    </submittedName>
</protein>
<evidence type="ECO:0000313" key="2">
    <source>
        <dbReference type="Proteomes" id="UP000319712"/>
    </source>
</evidence>
<sequence length="35" mass="4145">MTALTTLKLDRNLVDYRTPNLEQDIEAIESWHEDI</sequence>
<reference evidence="1 2" key="1">
    <citation type="submission" date="2017-05" db="EMBL/GenBank/DDBJ databases">
        <authorList>
            <person name="Varghese N."/>
            <person name="Submissions S."/>
        </authorList>
    </citation>
    <scope>NUCLEOTIDE SEQUENCE [LARGE SCALE GENOMIC DNA]</scope>
    <source>
        <strain evidence="1 2">DSM 19504</strain>
    </source>
</reference>
<dbReference type="EMBL" id="FXTD01000012">
    <property type="protein sequence ID" value="SMO86144.1"/>
    <property type="molecule type" value="Genomic_DNA"/>
</dbReference>
<evidence type="ECO:0000313" key="1">
    <source>
        <dbReference type="EMBL" id="SMO86144.1"/>
    </source>
</evidence>
<dbReference type="AlphaFoldDB" id="A0A521EQD7"/>
<organism evidence="1 2">
    <name type="scientific">Halorubrum cibi</name>
    <dbReference type="NCBI Taxonomy" id="413815"/>
    <lineage>
        <taxon>Archaea</taxon>
        <taxon>Methanobacteriati</taxon>
        <taxon>Methanobacteriota</taxon>
        <taxon>Stenosarchaea group</taxon>
        <taxon>Halobacteria</taxon>
        <taxon>Halobacteriales</taxon>
        <taxon>Haloferacaceae</taxon>
        <taxon>Halorubrum</taxon>
    </lineage>
</organism>
<keyword evidence="2" id="KW-1185">Reference proteome</keyword>
<accession>A0A521EQD7</accession>
<name>A0A521EQD7_9EURY</name>
<gene>
    <name evidence="1" type="ORF">SAMN06264867_11224</name>
</gene>